<dbReference type="InterPro" id="IPR036291">
    <property type="entry name" value="NAD(P)-bd_dom_sf"/>
</dbReference>
<accession>A0A918K7F5</accession>
<sequence>MAVHYFPLFHKLTGKTILVVGGGDIALRKITLLKRAGCKVRVVAPSILQAIESDPACHCEYREFQPDDVQGMALVVSATDIESVNKIVSECARKAGVLVNVVDSPELCDVIFPSIIDRDPLIIGITSSGQAPVLARSIRAKLESTIPASYGHLAKLASRFRERVKQRFRKMDDRRYFWEKVLNGTVAEHVYAGRNEQAEHELERLLENTSFEQTGEVYLVGAGPGDPDLLTFKALRLMQQADVVLYDRLVSEPILDLVRRDAERIYVGKQRSDHAVPQTDINRRLLDLALEGKRVLRLKGGDPFIFGRGGEEIDLLAEHGVPFQVVPGITAASGCACYTGIPLTHRDHAQSVRFVTGHLKDGSLDLPWSELASPQQTVVFYMGLQGLPKICTKLIQHGRAPDTPIALVQKGTTPDQRVWVGTLATMPDLIRHDPPQAPTLTIVGEVVTLHERLNWAGAVTDP</sequence>
<dbReference type="InterPro" id="IPR006366">
    <property type="entry name" value="CobA/CysG_C"/>
</dbReference>
<protein>
    <recommendedName>
        <fullName evidence="15">Siroheme synthase</fullName>
    </recommendedName>
    <domain>
        <recommendedName>
            <fullName evidence="15">Uroporphyrinogen-III C-methyltransferase</fullName>
            <shortName evidence="15">Urogen III methylase</shortName>
            <ecNumber evidence="15">2.1.1.107</ecNumber>
        </recommendedName>
        <alternativeName>
            <fullName evidence="15">SUMT</fullName>
        </alternativeName>
        <alternativeName>
            <fullName evidence="15">Uroporphyrinogen III methylase</fullName>
            <shortName evidence="15">UROM</shortName>
        </alternativeName>
    </domain>
    <domain>
        <recommendedName>
            <fullName evidence="15">Precorrin-2 dehydrogenase</fullName>
            <ecNumber evidence="15">1.3.1.76</ecNumber>
        </recommendedName>
    </domain>
    <domain>
        <recommendedName>
            <fullName evidence="15">Sirohydrochlorin ferrochelatase</fullName>
            <ecNumber evidence="15">4.99.1.4</ecNumber>
        </recommendedName>
    </domain>
</protein>
<dbReference type="Gene3D" id="3.30.160.110">
    <property type="entry name" value="Siroheme synthase, domain 2"/>
    <property type="match status" value="1"/>
</dbReference>
<feature type="binding site" evidence="15">
    <location>
        <begin position="45"/>
        <end position="46"/>
    </location>
    <ligand>
        <name>NAD(+)</name>
        <dbReference type="ChEBI" id="CHEBI:57540"/>
    </ligand>
</feature>
<evidence type="ECO:0000256" key="14">
    <source>
        <dbReference type="ARBA" id="ARBA00060548"/>
    </source>
</evidence>
<organism evidence="20 21">
    <name type="scientific">Saccharospirillum salsuginis</name>
    <dbReference type="NCBI Taxonomy" id="418750"/>
    <lineage>
        <taxon>Bacteria</taxon>
        <taxon>Pseudomonadati</taxon>
        <taxon>Pseudomonadota</taxon>
        <taxon>Gammaproteobacteria</taxon>
        <taxon>Oceanospirillales</taxon>
        <taxon>Saccharospirillaceae</taxon>
        <taxon>Saccharospirillum</taxon>
    </lineage>
</organism>
<dbReference type="GO" id="GO:0032259">
    <property type="term" value="P:methylation"/>
    <property type="evidence" value="ECO:0007669"/>
    <property type="project" value="UniProtKB-KW"/>
</dbReference>
<evidence type="ECO:0000256" key="17">
    <source>
        <dbReference type="RuleBase" id="RU003960"/>
    </source>
</evidence>
<comment type="pathway">
    <text evidence="15">Porphyrin-containing compound metabolism; siroheme biosynthesis; siroheme from sirohydrochlorin: step 1/1.</text>
</comment>
<dbReference type="InterPro" id="IPR019478">
    <property type="entry name" value="Sirohaem_synthase_dimer_dom"/>
</dbReference>
<dbReference type="InterPro" id="IPR014776">
    <property type="entry name" value="4pyrrole_Mease_sub2"/>
</dbReference>
<dbReference type="EMBL" id="BMXR01000004">
    <property type="protein sequence ID" value="GGX53152.1"/>
    <property type="molecule type" value="Genomic_DNA"/>
</dbReference>
<dbReference type="InterPro" id="IPR035996">
    <property type="entry name" value="4pyrrol_Methylase_sf"/>
</dbReference>
<keyword evidence="15" id="KW-0597">Phosphoprotein</keyword>
<evidence type="ECO:0000256" key="8">
    <source>
        <dbReference type="ARBA" id="ARBA00023027"/>
    </source>
</evidence>
<dbReference type="EC" id="1.3.1.76" evidence="15"/>
<feature type="binding site" evidence="15">
    <location>
        <begin position="330"/>
        <end position="331"/>
    </location>
    <ligand>
        <name>S-adenosyl-L-methionine</name>
        <dbReference type="ChEBI" id="CHEBI:59789"/>
    </ligand>
</feature>
<evidence type="ECO:0000256" key="5">
    <source>
        <dbReference type="ARBA" id="ARBA00022679"/>
    </source>
</evidence>
<feature type="domain" description="Tetrapyrrole methylase" evidence="18">
    <location>
        <begin position="217"/>
        <end position="426"/>
    </location>
</feature>
<dbReference type="PANTHER" id="PTHR45790:SF1">
    <property type="entry name" value="SIROHEME SYNTHASE"/>
    <property type="match status" value="1"/>
</dbReference>
<comment type="catalytic activity">
    <reaction evidence="13 15">
        <text>precorrin-2 + NAD(+) = sirohydrochlorin + NADH + 2 H(+)</text>
        <dbReference type="Rhea" id="RHEA:15613"/>
        <dbReference type="ChEBI" id="CHEBI:15378"/>
        <dbReference type="ChEBI" id="CHEBI:57540"/>
        <dbReference type="ChEBI" id="CHEBI:57945"/>
        <dbReference type="ChEBI" id="CHEBI:58351"/>
        <dbReference type="ChEBI" id="CHEBI:58827"/>
        <dbReference type="EC" id="1.3.1.76"/>
    </reaction>
</comment>
<feature type="active site" description="Proton acceptor" evidence="15 16">
    <location>
        <position position="247"/>
    </location>
</feature>
<keyword evidence="3 15" id="KW-0169">Cobalamin biosynthesis</keyword>
<dbReference type="NCBIfam" id="TIGR01470">
    <property type="entry name" value="cysG_Nterm"/>
    <property type="match status" value="1"/>
</dbReference>
<keyword evidence="5 15" id="KW-0808">Transferase</keyword>
<feature type="binding site" evidence="15">
    <location>
        <begin position="300"/>
        <end position="302"/>
    </location>
    <ligand>
        <name>S-adenosyl-L-methionine</name>
        <dbReference type="ChEBI" id="CHEBI:59789"/>
    </ligand>
</feature>
<dbReference type="SUPFAM" id="SSF53790">
    <property type="entry name" value="Tetrapyrrole methylase"/>
    <property type="match status" value="1"/>
</dbReference>
<feature type="binding site" evidence="15">
    <location>
        <position position="305"/>
    </location>
    <ligand>
        <name>S-adenosyl-L-methionine</name>
        <dbReference type="ChEBI" id="CHEBI:59789"/>
    </ligand>
</feature>
<dbReference type="EC" id="2.1.1.107" evidence="15"/>
<dbReference type="EC" id="4.99.1.4" evidence="15"/>
<dbReference type="Pfam" id="PF10414">
    <property type="entry name" value="CysG_dimeriser"/>
    <property type="match status" value="1"/>
</dbReference>
<evidence type="ECO:0000256" key="10">
    <source>
        <dbReference type="ARBA" id="ARBA00023244"/>
    </source>
</evidence>
<dbReference type="Gene3D" id="3.40.1010.10">
    <property type="entry name" value="Cobalt-precorrin-4 Transmethylase, Domain 1"/>
    <property type="match status" value="1"/>
</dbReference>
<comment type="pathway">
    <text evidence="12 15">Porphyrin-containing compound metabolism; siroheme biosynthesis; precorrin-2 from uroporphyrinogen III: step 1/1.</text>
</comment>
<dbReference type="SUPFAM" id="SSF51735">
    <property type="entry name" value="NAD(P)-binding Rossmann-fold domains"/>
    <property type="match status" value="1"/>
</dbReference>
<evidence type="ECO:0000313" key="20">
    <source>
        <dbReference type="EMBL" id="GGX53152.1"/>
    </source>
</evidence>
<gene>
    <name evidence="15 20" type="primary">cysG</name>
    <name evidence="20" type="ORF">GCM10007392_20810</name>
</gene>
<dbReference type="AlphaFoldDB" id="A0A918K7F5"/>
<dbReference type="InterPro" id="IPR037115">
    <property type="entry name" value="Sirohaem_synt_dimer_dom_sf"/>
</dbReference>
<reference evidence="20" key="1">
    <citation type="journal article" date="2014" name="Int. J. Syst. Evol. Microbiol.">
        <title>Complete genome sequence of Corynebacterium casei LMG S-19264T (=DSM 44701T), isolated from a smear-ripened cheese.</title>
        <authorList>
            <consortium name="US DOE Joint Genome Institute (JGI-PGF)"/>
            <person name="Walter F."/>
            <person name="Albersmeier A."/>
            <person name="Kalinowski J."/>
            <person name="Ruckert C."/>
        </authorList>
    </citation>
    <scope>NUCLEOTIDE SEQUENCE</scope>
    <source>
        <strain evidence="20">KCTC 22169</strain>
    </source>
</reference>
<evidence type="ECO:0000256" key="1">
    <source>
        <dbReference type="ARBA" id="ARBA00005010"/>
    </source>
</evidence>
<feature type="region of interest" description="Uroporphyrinogen-III C-methyltransferase" evidence="15">
    <location>
        <begin position="215"/>
        <end position="462"/>
    </location>
</feature>
<dbReference type="HAMAP" id="MF_01646">
    <property type="entry name" value="Siroheme_synth"/>
    <property type="match status" value="1"/>
</dbReference>
<evidence type="ECO:0000256" key="13">
    <source>
        <dbReference type="ARBA" id="ARBA00047561"/>
    </source>
</evidence>
<comment type="pathway">
    <text evidence="14 15">Cofactor biosynthesis; adenosylcobalamin biosynthesis; precorrin-2 from uroporphyrinogen III: step 1/1.</text>
</comment>
<dbReference type="GO" id="GO:0009236">
    <property type="term" value="P:cobalamin biosynthetic process"/>
    <property type="evidence" value="ECO:0007669"/>
    <property type="project" value="UniProtKB-UniRule"/>
</dbReference>
<comment type="pathway">
    <text evidence="15">Cofactor biosynthesis; adenosylcobalamin biosynthesis; sirohydrochlorin from precorrin-2: step 1/1.</text>
</comment>
<evidence type="ECO:0000259" key="19">
    <source>
        <dbReference type="Pfam" id="PF10414"/>
    </source>
</evidence>
<feature type="modified residue" description="Phosphoserine" evidence="15">
    <location>
        <position position="127"/>
    </location>
</feature>
<comment type="similarity">
    <text evidence="15">In the N-terminal section; belongs to the precorrin-2 dehydrogenase / sirohydrochlorin ferrochelatase family.</text>
</comment>
<comment type="catalytic activity">
    <reaction evidence="15">
        <text>siroheme + 2 H(+) = sirohydrochlorin + Fe(2+)</text>
        <dbReference type="Rhea" id="RHEA:24360"/>
        <dbReference type="ChEBI" id="CHEBI:15378"/>
        <dbReference type="ChEBI" id="CHEBI:29033"/>
        <dbReference type="ChEBI" id="CHEBI:58351"/>
        <dbReference type="ChEBI" id="CHEBI:60052"/>
        <dbReference type="EC" id="4.99.1.4"/>
    </reaction>
</comment>
<dbReference type="Gene3D" id="3.40.50.720">
    <property type="entry name" value="NAD(P)-binding Rossmann-like Domain"/>
    <property type="match status" value="1"/>
</dbReference>
<dbReference type="Pfam" id="PF13241">
    <property type="entry name" value="NAD_binding_7"/>
    <property type="match status" value="1"/>
</dbReference>
<dbReference type="InterPro" id="IPR012409">
    <property type="entry name" value="Sirohaem_synth"/>
</dbReference>
<reference evidence="20" key="2">
    <citation type="submission" date="2020-09" db="EMBL/GenBank/DDBJ databases">
        <authorList>
            <person name="Sun Q."/>
            <person name="Kim S."/>
        </authorList>
    </citation>
    <scope>NUCLEOTIDE SEQUENCE</scope>
    <source>
        <strain evidence="20">KCTC 22169</strain>
    </source>
</reference>
<feature type="binding site" evidence="15">
    <location>
        <position position="411"/>
    </location>
    <ligand>
        <name>S-adenosyl-L-methionine</name>
        <dbReference type="ChEBI" id="CHEBI:59789"/>
    </ligand>
</feature>
<dbReference type="Gene3D" id="3.30.950.10">
    <property type="entry name" value="Methyltransferase, Cobalt-precorrin-4 Transmethylase, Domain 2"/>
    <property type="match status" value="1"/>
</dbReference>
<dbReference type="FunFam" id="3.40.1010.10:FF:000001">
    <property type="entry name" value="Siroheme synthase"/>
    <property type="match status" value="1"/>
</dbReference>
<evidence type="ECO:0000256" key="16">
    <source>
        <dbReference type="PIRSR" id="PIRSR036426-1"/>
    </source>
</evidence>
<dbReference type="GO" id="GO:0051287">
    <property type="term" value="F:NAD binding"/>
    <property type="evidence" value="ECO:0007669"/>
    <property type="project" value="InterPro"/>
</dbReference>
<keyword evidence="7 15" id="KW-0560">Oxidoreductase</keyword>
<evidence type="ECO:0000313" key="21">
    <source>
        <dbReference type="Proteomes" id="UP000626148"/>
    </source>
</evidence>
<keyword evidence="10 15" id="KW-0627">Porphyrin biosynthesis</keyword>
<feature type="domain" description="Sirohaem synthase dimerisation" evidence="19">
    <location>
        <begin position="149"/>
        <end position="206"/>
    </location>
</feature>
<dbReference type="PIRSF" id="PIRSF036426">
    <property type="entry name" value="Sirohaem_synth"/>
    <property type="match status" value="1"/>
</dbReference>
<dbReference type="InterPro" id="IPR050161">
    <property type="entry name" value="Siro_Cobalamin_biosynth"/>
</dbReference>
<dbReference type="GO" id="GO:0019354">
    <property type="term" value="P:siroheme biosynthetic process"/>
    <property type="evidence" value="ECO:0007669"/>
    <property type="project" value="UniProtKB-UniRule"/>
</dbReference>
<dbReference type="GO" id="GO:0043115">
    <property type="term" value="F:precorrin-2 dehydrogenase activity"/>
    <property type="evidence" value="ECO:0007669"/>
    <property type="project" value="UniProtKB-UniRule"/>
</dbReference>
<keyword evidence="9 15" id="KW-0456">Lyase</keyword>
<comment type="catalytic activity">
    <reaction evidence="15">
        <text>uroporphyrinogen III + 2 S-adenosyl-L-methionine = precorrin-2 + 2 S-adenosyl-L-homocysteine + H(+)</text>
        <dbReference type="Rhea" id="RHEA:32459"/>
        <dbReference type="ChEBI" id="CHEBI:15378"/>
        <dbReference type="ChEBI" id="CHEBI:57308"/>
        <dbReference type="ChEBI" id="CHEBI:57856"/>
        <dbReference type="ChEBI" id="CHEBI:58827"/>
        <dbReference type="ChEBI" id="CHEBI:59789"/>
        <dbReference type="EC" id="2.1.1.107"/>
    </reaction>
</comment>
<dbReference type="FunFam" id="3.30.950.10:FF:000001">
    <property type="entry name" value="Siroheme synthase"/>
    <property type="match status" value="1"/>
</dbReference>
<feature type="binding site" evidence="15">
    <location>
        <begin position="24"/>
        <end position="25"/>
    </location>
    <ligand>
        <name>NAD(+)</name>
        <dbReference type="ChEBI" id="CHEBI:57540"/>
    </ligand>
</feature>
<dbReference type="InterPro" id="IPR003043">
    <property type="entry name" value="Uropor_MeTrfase_CS"/>
</dbReference>
<comment type="caution">
    <text evidence="20">The sequence shown here is derived from an EMBL/GenBank/DDBJ whole genome shotgun (WGS) entry which is preliminary data.</text>
</comment>
<evidence type="ECO:0000256" key="4">
    <source>
        <dbReference type="ARBA" id="ARBA00022603"/>
    </source>
</evidence>
<evidence type="ECO:0000259" key="18">
    <source>
        <dbReference type="Pfam" id="PF00590"/>
    </source>
</evidence>
<dbReference type="InterPro" id="IPR000878">
    <property type="entry name" value="4pyrrol_Mease"/>
</dbReference>
<evidence type="ECO:0000256" key="3">
    <source>
        <dbReference type="ARBA" id="ARBA00022573"/>
    </source>
</evidence>
<evidence type="ECO:0000256" key="15">
    <source>
        <dbReference type="HAMAP-Rule" id="MF_01646"/>
    </source>
</evidence>
<dbReference type="NCBIfam" id="NF004790">
    <property type="entry name" value="PRK06136.1"/>
    <property type="match status" value="1"/>
</dbReference>
<evidence type="ECO:0000256" key="7">
    <source>
        <dbReference type="ARBA" id="ARBA00023002"/>
    </source>
</evidence>
<keyword evidence="21" id="KW-1185">Reference proteome</keyword>
<dbReference type="SUPFAM" id="SSF75615">
    <property type="entry name" value="Siroheme synthase middle domains-like"/>
    <property type="match status" value="1"/>
</dbReference>
<dbReference type="Gene3D" id="1.10.8.210">
    <property type="entry name" value="Sirohaem synthase, dimerisation domain"/>
    <property type="match status" value="1"/>
</dbReference>
<comment type="similarity">
    <text evidence="2 17">Belongs to the precorrin methyltransferase family.</text>
</comment>
<dbReference type="PANTHER" id="PTHR45790">
    <property type="entry name" value="SIROHEME SYNTHASE-RELATED"/>
    <property type="match status" value="1"/>
</dbReference>
<feature type="binding site" evidence="15">
    <location>
        <position position="382"/>
    </location>
    <ligand>
        <name>S-adenosyl-L-methionine</name>
        <dbReference type="ChEBI" id="CHEBI:59789"/>
    </ligand>
</feature>
<dbReference type="GO" id="GO:0004851">
    <property type="term" value="F:uroporphyrin-III C-methyltransferase activity"/>
    <property type="evidence" value="ECO:0007669"/>
    <property type="project" value="UniProtKB-UniRule"/>
</dbReference>
<proteinExistence type="inferred from homology"/>
<dbReference type="CDD" id="cd11642">
    <property type="entry name" value="SUMT"/>
    <property type="match status" value="1"/>
</dbReference>
<keyword evidence="8 15" id="KW-0520">NAD</keyword>
<dbReference type="InterPro" id="IPR014777">
    <property type="entry name" value="4pyrrole_Mease_sub1"/>
</dbReference>
<evidence type="ECO:0000256" key="9">
    <source>
        <dbReference type="ARBA" id="ARBA00023239"/>
    </source>
</evidence>
<dbReference type="InterPro" id="IPR006367">
    <property type="entry name" value="Sirohaem_synthase_N"/>
</dbReference>
<evidence type="ECO:0000256" key="2">
    <source>
        <dbReference type="ARBA" id="ARBA00005879"/>
    </source>
</evidence>
<feature type="active site" description="Proton donor" evidence="15 16">
    <location>
        <position position="269"/>
    </location>
</feature>
<dbReference type="Proteomes" id="UP000626148">
    <property type="component" value="Unassembled WGS sequence"/>
</dbReference>
<evidence type="ECO:0000256" key="6">
    <source>
        <dbReference type="ARBA" id="ARBA00022691"/>
    </source>
</evidence>
<comment type="function">
    <text evidence="15">Multifunctional enzyme that catalyzes the SAM-dependent methylations of uroporphyrinogen III at position C-2 and C-7 to form precorrin-2 via precorrin-1. Then it catalyzes the NAD-dependent ring dehydrogenation of precorrin-2 to yield sirohydrochlorin. Finally, it catalyzes the ferrochelation of sirohydrochlorin to yield siroheme.</text>
</comment>
<dbReference type="GO" id="GO:0051266">
    <property type="term" value="F:sirohydrochlorin ferrochelatase activity"/>
    <property type="evidence" value="ECO:0007669"/>
    <property type="project" value="UniProtKB-EC"/>
</dbReference>
<evidence type="ECO:0000256" key="12">
    <source>
        <dbReference type="ARBA" id="ARBA00025705"/>
    </source>
</evidence>
<keyword evidence="6 15" id="KW-0949">S-adenosyl-L-methionine</keyword>
<name>A0A918K7F5_9GAMM</name>
<dbReference type="NCBIfam" id="NF007922">
    <property type="entry name" value="PRK10637.1"/>
    <property type="match status" value="1"/>
</dbReference>
<feature type="region of interest" description="Precorrin-2 dehydrogenase / sirohydrochlorin ferrochelatase" evidence="15">
    <location>
        <begin position="1"/>
        <end position="202"/>
    </location>
</feature>
<dbReference type="NCBIfam" id="TIGR01469">
    <property type="entry name" value="cobA_cysG_Cterm"/>
    <property type="match status" value="1"/>
</dbReference>
<feature type="binding site" evidence="15">
    <location>
        <position position="224"/>
    </location>
    <ligand>
        <name>S-adenosyl-L-methionine</name>
        <dbReference type="ChEBI" id="CHEBI:59789"/>
    </ligand>
</feature>
<keyword evidence="4 15" id="KW-0489">Methyltransferase</keyword>
<dbReference type="PROSITE" id="PS00840">
    <property type="entry name" value="SUMT_2"/>
    <property type="match status" value="1"/>
</dbReference>
<keyword evidence="11 15" id="KW-0511">Multifunctional enzyme</keyword>
<dbReference type="Pfam" id="PF00590">
    <property type="entry name" value="TP_methylase"/>
    <property type="match status" value="1"/>
</dbReference>
<comment type="pathway">
    <text evidence="1 15">Porphyrin-containing compound metabolism; siroheme biosynthesis; sirohydrochlorin from precorrin-2: step 1/1.</text>
</comment>
<evidence type="ECO:0000256" key="11">
    <source>
        <dbReference type="ARBA" id="ARBA00023268"/>
    </source>
</evidence>
<comment type="similarity">
    <text evidence="15">In the C-terminal section; belongs to the precorrin methyltransferase family.</text>
</comment>